<keyword evidence="3" id="KW-0812">Transmembrane</keyword>
<dbReference type="OrthoDB" id="4774723at2"/>
<dbReference type="AlphaFoldDB" id="A0A1X2LCK3"/>
<dbReference type="EMBL" id="NCXM01000003">
    <property type="protein sequence ID" value="OSC31740.1"/>
    <property type="molecule type" value="Genomic_DNA"/>
</dbReference>
<organism evidence="4 5">
    <name type="scientific">Mycolicibacterium vulneris</name>
    <dbReference type="NCBI Taxonomy" id="547163"/>
    <lineage>
        <taxon>Bacteria</taxon>
        <taxon>Bacillati</taxon>
        <taxon>Actinomycetota</taxon>
        <taxon>Actinomycetes</taxon>
        <taxon>Mycobacteriales</taxon>
        <taxon>Mycobacteriaceae</taxon>
        <taxon>Mycolicibacterium</taxon>
    </lineage>
</organism>
<name>A0A1X2LCK3_9MYCO</name>
<feature type="transmembrane region" description="Helical" evidence="3">
    <location>
        <begin position="24"/>
        <end position="41"/>
    </location>
</feature>
<protein>
    <submittedName>
        <fullName evidence="4">Mammalian cell entry protein</fullName>
    </submittedName>
</protein>
<evidence type="ECO:0000313" key="4">
    <source>
        <dbReference type="EMBL" id="OSC31740.1"/>
    </source>
</evidence>
<keyword evidence="5" id="KW-1185">Reference proteome</keyword>
<dbReference type="PANTHER" id="PTHR37042:SF4">
    <property type="entry name" value="OUTER MEMBRANE PROTEIN RV1973"/>
    <property type="match status" value="1"/>
</dbReference>
<reference evidence="4 5" key="1">
    <citation type="submission" date="2017-04" db="EMBL/GenBank/DDBJ databases">
        <title>The new phylogeny of genus Mycobacterium.</title>
        <authorList>
            <person name="Tortoli E."/>
            <person name="Trovato A."/>
            <person name="Cirillo D.M."/>
        </authorList>
    </citation>
    <scope>NUCLEOTIDE SEQUENCE [LARGE SCALE GENOMIC DNA]</scope>
    <source>
        <strain evidence="4 5">DSM 45247</strain>
    </source>
</reference>
<keyword evidence="3" id="KW-1133">Transmembrane helix</keyword>
<evidence type="ECO:0000256" key="2">
    <source>
        <dbReference type="ARBA" id="ARBA00023136"/>
    </source>
</evidence>
<accession>A0A1X2LCK3</accession>
<sequence>MPSDAATEVSTPTPSKPTSTTRRAILFGSVFVAVLAALLGWSEFHLVQSHKAQAHRSQFLQVARQGALNLTTIDWQHADADVHRILDGATGEFYDDFAKRSQPFIDVVKQAKAKTVGTVIEAGLESDTADSARALVALSVLTSSADEPSQSPHEWRMRIDVQKVGDQVKVSNVGFVP</sequence>
<evidence type="ECO:0000256" key="1">
    <source>
        <dbReference type="ARBA" id="ARBA00004370"/>
    </source>
</evidence>
<evidence type="ECO:0000313" key="5">
    <source>
        <dbReference type="Proteomes" id="UP000242320"/>
    </source>
</evidence>
<gene>
    <name evidence="4" type="ORF">B8W69_03745</name>
</gene>
<keyword evidence="2 3" id="KW-0472">Membrane</keyword>
<dbReference type="Proteomes" id="UP000242320">
    <property type="component" value="Unassembled WGS sequence"/>
</dbReference>
<comment type="caution">
    <text evidence="4">The sequence shown here is derived from an EMBL/GenBank/DDBJ whole genome shotgun (WGS) entry which is preliminary data.</text>
</comment>
<evidence type="ECO:0000256" key="3">
    <source>
        <dbReference type="SAM" id="Phobius"/>
    </source>
</evidence>
<dbReference type="PANTHER" id="PTHR37042">
    <property type="entry name" value="OUTER MEMBRANE PROTEIN RV1973"/>
    <property type="match status" value="1"/>
</dbReference>
<proteinExistence type="predicted"/>
<comment type="subcellular location">
    <subcellularLocation>
        <location evidence="1">Membrane</location>
    </subcellularLocation>
</comment>
<dbReference type="GO" id="GO:0016020">
    <property type="term" value="C:membrane"/>
    <property type="evidence" value="ECO:0007669"/>
    <property type="project" value="UniProtKB-SubCell"/>
</dbReference>